<keyword evidence="16" id="KW-1185">Reference proteome</keyword>
<dbReference type="Proteomes" id="UP000703661">
    <property type="component" value="Unassembled WGS sequence"/>
</dbReference>
<dbReference type="Gene3D" id="3.60.15.10">
    <property type="entry name" value="Ribonuclease Z/Hydroxyacylglutathione hydrolase-like"/>
    <property type="match status" value="1"/>
</dbReference>
<evidence type="ECO:0000256" key="2">
    <source>
        <dbReference type="ARBA" id="ARBA00010304"/>
    </source>
</evidence>
<dbReference type="AlphaFoldDB" id="A0A9P6N021"/>
<dbReference type="PANTHER" id="PTHR23240:SF8">
    <property type="entry name" value="PROTEIN ARTEMIS"/>
    <property type="match status" value="1"/>
</dbReference>
<comment type="similarity">
    <text evidence="2">Belongs to the DNA repair metallo-beta-lactamase (DRMBL) family.</text>
</comment>
<dbReference type="GO" id="GO:0006310">
    <property type="term" value="P:DNA recombination"/>
    <property type="evidence" value="ECO:0007669"/>
    <property type="project" value="UniProtKB-KW"/>
</dbReference>
<reference evidence="15" key="1">
    <citation type="journal article" date="2020" name="Fungal Divers.">
        <title>Resolving the Mortierellaceae phylogeny through synthesis of multi-gene phylogenetics and phylogenomics.</title>
        <authorList>
            <person name="Vandepol N."/>
            <person name="Liber J."/>
            <person name="Desiro A."/>
            <person name="Na H."/>
            <person name="Kennedy M."/>
            <person name="Barry K."/>
            <person name="Grigoriev I.V."/>
            <person name="Miller A.N."/>
            <person name="O'Donnell K."/>
            <person name="Stajich J.E."/>
            <person name="Bonito G."/>
        </authorList>
    </citation>
    <scope>NUCLEOTIDE SEQUENCE</scope>
    <source>
        <strain evidence="15">NRRL 2769</strain>
    </source>
</reference>
<evidence type="ECO:0000256" key="3">
    <source>
        <dbReference type="ARBA" id="ARBA00022722"/>
    </source>
</evidence>
<proteinExistence type="inferred from homology"/>
<keyword evidence="7" id="KW-0269">Exonuclease</keyword>
<evidence type="ECO:0000256" key="10">
    <source>
        <dbReference type="ARBA" id="ARBA00023242"/>
    </source>
</evidence>
<evidence type="ECO:0000256" key="12">
    <source>
        <dbReference type="ARBA" id="ARBA00042677"/>
    </source>
</evidence>
<feature type="region of interest" description="Disordered" evidence="13">
    <location>
        <begin position="641"/>
        <end position="703"/>
    </location>
</feature>
<evidence type="ECO:0000256" key="5">
    <source>
        <dbReference type="ARBA" id="ARBA00022763"/>
    </source>
</evidence>
<feature type="compositionally biased region" description="Polar residues" evidence="13">
    <location>
        <begin position="675"/>
        <end position="686"/>
    </location>
</feature>
<dbReference type="GO" id="GO:0035312">
    <property type="term" value="F:5'-3' DNA exonuclease activity"/>
    <property type="evidence" value="ECO:0007669"/>
    <property type="project" value="TreeGrafter"/>
</dbReference>
<dbReference type="Pfam" id="PF07522">
    <property type="entry name" value="DRMBL"/>
    <property type="match status" value="1"/>
</dbReference>
<feature type="domain" description="DNA repair metallo-beta-lactamase" evidence="14">
    <location>
        <begin position="318"/>
        <end position="380"/>
    </location>
</feature>
<dbReference type="GO" id="GO:0000723">
    <property type="term" value="P:telomere maintenance"/>
    <property type="evidence" value="ECO:0007669"/>
    <property type="project" value="TreeGrafter"/>
</dbReference>
<dbReference type="InterPro" id="IPR036866">
    <property type="entry name" value="RibonucZ/Hydroxyglut_hydro"/>
</dbReference>
<keyword evidence="6" id="KW-0378">Hydrolase</keyword>
<dbReference type="EMBL" id="JAAAID010000324">
    <property type="protein sequence ID" value="KAG0018923.1"/>
    <property type="molecule type" value="Genomic_DNA"/>
</dbReference>
<keyword evidence="9" id="KW-0234">DNA repair</keyword>
<comment type="subcellular location">
    <subcellularLocation>
        <location evidence="1">Nucleus</location>
    </subcellularLocation>
</comment>
<keyword evidence="4" id="KW-0255">Endonuclease</keyword>
<evidence type="ECO:0000256" key="6">
    <source>
        <dbReference type="ARBA" id="ARBA00022801"/>
    </source>
</evidence>
<evidence type="ECO:0000256" key="11">
    <source>
        <dbReference type="ARBA" id="ARBA00039759"/>
    </source>
</evidence>
<dbReference type="GO" id="GO:0036297">
    <property type="term" value="P:interstrand cross-link repair"/>
    <property type="evidence" value="ECO:0007669"/>
    <property type="project" value="TreeGrafter"/>
</dbReference>
<evidence type="ECO:0000259" key="14">
    <source>
        <dbReference type="Pfam" id="PF07522"/>
    </source>
</evidence>
<comment type="caution">
    <text evidence="15">The sequence shown here is derived from an EMBL/GenBank/DDBJ whole genome shotgun (WGS) entry which is preliminary data.</text>
</comment>
<organism evidence="15 16">
    <name type="scientific">Entomortierella chlamydospora</name>
    <dbReference type="NCBI Taxonomy" id="101097"/>
    <lineage>
        <taxon>Eukaryota</taxon>
        <taxon>Fungi</taxon>
        <taxon>Fungi incertae sedis</taxon>
        <taxon>Mucoromycota</taxon>
        <taxon>Mortierellomycotina</taxon>
        <taxon>Mortierellomycetes</taxon>
        <taxon>Mortierellales</taxon>
        <taxon>Mortierellaceae</taxon>
        <taxon>Entomortierella</taxon>
    </lineage>
</organism>
<accession>A0A9P6N021</accession>
<keyword evidence="10" id="KW-0539">Nucleus</keyword>
<dbReference type="Gene3D" id="3.40.50.12650">
    <property type="match status" value="1"/>
</dbReference>
<protein>
    <recommendedName>
        <fullName evidence="11">Protein artemis</fullName>
    </recommendedName>
    <alternativeName>
        <fullName evidence="12">DNA cross-link repair 1C protein</fullName>
    </alternativeName>
</protein>
<evidence type="ECO:0000256" key="13">
    <source>
        <dbReference type="SAM" id="MobiDB-lite"/>
    </source>
</evidence>
<name>A0A9P6N021_9FUNG</name>
<evidence type="ECO:0000256" key="1">
    <source>
        <dbReference type="ARBA" id="ARBA00004123"/>
    </source>
</evidence>
<dbReference type="PANTHER" id="PTHR23240">
    <property type="entry name" value="DNA CROSS-LINK REPAIR PROTEIN PSO2/SNM1-RELATED"/>
    <property type="match status" value="1"/>
</dbReference>
<evidence type="ECO:0000313" key="15">
    <source>
        <dbReference type="EMBL" id="KAG0018923.1"/>
    </source>
</evidence>
<dbReference type="GO" id="GO:0003684">
    <property type="term" value="F:damaged DNA binding"/>
    <property type="evidence" value="ECO:0007669"/>
    <property type="project" value="TreeGrafter"/>
</dbReference>
<keyword evidence="3" id="KW-0540">Nuclease</keyword>
<feature type="region of interest" description="Disordered" evidence="13">
    <location>
        <begin position="748"/>
        <end position="791"/>
    </location>
</feature>
<gene>
    <name evidence="15" type="ORF">BGZ80_006551</name>
</gene>
<dbReference type="GO" id="GO:0005634">
    <property type="term" value="C:nucleus"/>
    <property type="evidence" value="ECO:0007669"/>
    <property type="project" value="UniProtKB-SubCell"/>
</dbReference>
<keyword evidence="5" id="KW-0227">DNA damage</keyword>
<feature type="region of interest" description="Disordered" evidence="13">
    <location>
        <begin position="511"/>
        <end position="533"/>
    </location>
</feature>
<evidence type="ECO:0000256" key="4">
    <source>
        <dbReference type="ARBA" id="ARBA00022759"/>
    </source>
</evidence>
<dbReference type="SUPFAM" id="SSF56281">
    <property type="entry name" value="Metallo-hydrolase/oxidoreductase"/>
    <property type="match status" value="1"/>
</dbReference>
<keyword evidence="8" id="KW-0233">DNA recombination</keyword>
<evidence type="ECO:0000256" key="9">
    <source>
        <dbReference type="ARBA" id="ARBA00023204"/>
    </source>
</evidence>
<feature type="region of interest" description="Disordered" evidence="13">
    <location>
        <begin position="596"/>
        <end position="616"/>
    </location>
</feature>
<dbReference type="GO" id="GO:0004519">
    <property type="term" value="F:endonuclease activity"/>
    <property type="evidence" value="ECO:0007669"/>
    <property type="project" value="UniProtKB-KW"/>
</dbReference>
<evidence type="ECO:0000256" key="8">
    <source>
        <dbReference type="ARBA" id="ARBA00023172"/>
    </source>
</evidence>
<dbReference type="GO" id="GO:0006303">
    <property type="term" value="P:double-strand break repair via nonhomologous end joining"/>
    <property type="evidence" value="ECO:0007669"/>
    <property type="project" value="TreeGrafter"/>
</dbReference>
<dbReference type="InterPro" id="IPR011084">
    <property type="entry name" value="DRMBL"/>
</dbReference>
<evidence type="ECO:0000313" key="16">
    <source>
        <dbReference type="Proteomes" id="UP000703661"/>
    </source>
</evidence>
<sequence length="931" mass="103987">MSTFDGLIREFPTVAIDNFKPRPGVSIYLLSHVHSDHLAGLATKTWDSSIYCSQITAKWLPMLATRAQQTAFESGQEKVLQCKYAHLSPFLKPLATDVPHYLDLGNGRQARLSLIPAHHCPGAVMFLLQDDQSCILYTGDARNEALDLQGLSTMSIFSSTTQRIDRLYLDTTYCHQEFQTFPNREFVVSDLITFINRRPRLAHYYIDAWTFGYEDVWIGLSKAFNTKIHVSRYFYELYKAIDDMISPRILPYLTLDGTTARFHSCRLGPTCGYGGAGGEHSSARELIRIQPNVIWFSEMQRAARKSQCKTNMMTSRESVAAQRKATQKRHLFKTKEKLPPSIAKKDNLCYYINYSFHASLQELRQLVKIVSPRTLFPCVLHRDGIFNTLYKSNREVVALLAQDMSEISFSLDVEEYKDRRPCISDGITTDFQSFYNAKGFNILDMDDRVLGVDSTTAGSVCQRSSEKGSSIIVLDNQSTSNPTATKVLNVALSPRSNHLRRKMEKLKRQLRSTASLEGQEGVQNEDEESVLEEGPLSLDLEAIEKKRKWWLEYERGKSTTLEENTTGEDETDLQISRILSGELADSIIHAQAVADEGHPRDGNDNQSAPQANEEWNELSTLELNPPSAALVEIEESNIHIQPESRSEVDPNSIYLSSSPDPIYSSKPTEPLYSDPTVNHGSSSAASMPSPDHSVHSPASPALSQTNSVIEAAIASKESAAASLPSPRTQTPVNTECISISSDTSFSLSAASPPHNVFSSLPPLPKTPPRPKDVEIDPGASPSSSCRPNAMRFEPPFDIQRPTGNIFLQIAWSPPLRPIRKPSHAKTVPHHSIDREFKRVVPSTKRASSTIVVDEEGGKKVIVIESSDEDDDISSYNFQDREGRMKKKMKEIQGLEAFQMDKNASSLGDDSQDVNLLEYQELEFDGSNSFVL</sequence>
<evidence type="ECO:0000256" key="7">
    <source>
        <dbReference type="ARBA" id="ARBA00022839"/>
    </source>
</evidence>